<name>A0AAP0RTL9_LIQFO</name>
<dbReference type="AlphaFoldDB" id="A0AAP0RTL9"/>
<accession>A0AAP0RTL9</accession>
<comment type="caution">
    <text evidence="1">The sequence shown here is derived from an EMBL/GenBank/DDBJ whole genome shotgun (WGS) entry which is preliminary data.</text>
</comment>
<keyword evidence="2" id="KW-1185">Reference proteome</keyword>
<sequence length="141" mass="16142">MKWRDILTSATFFSPLRIWNVGLATMINGLKYVWMLVETNDARGHVLMLVGNLGWTNNLCVAMNVSEFISKLCKPWVSEFLENFGRGIVKESIKRFVSCSIELHMEMPGSTEGVNRFYHGRSGVKGSATTEQLRYFELKRD</sequence>
<reference evidence="1 2" key="1">
    <citation type="journal article" date="2024" name="Plant J.">
        <title>Genome sequences and population genomics reveal climatic adaptation and genomic divergence between two closely related sweetgum species.</title>
        <authorList>
            <person name="Xu W.Q."/>
            <person name="Ren C.Q."/>
            <person name="Zhang X.Y."/>
            <person name="Comes H.P."/>
            <person name="Liu X.H."/>
            <person name="Li Y.G."/>
            <person name="Kettle C.J."/>
            <person name="Jalonen R."/>
            <person name="Gaisberger H."/>
            <person name="Ma Y.Z."/>
            <person name="Qiu Y.X."/>
        </authorList>
    </citation>
    <scope>NUCLEOTIDE SEQUENCE [LARGE SCALE GENOMIC DNA]</scope>
    <source>
        <strain evidence="1">Hangzhou</strain>
    </source>
</reference>
<proteinExistence type="predicted"/>
<organism evidence="1 2">
    <name type="scientific">Liquidambar formosana</name>
    <name type="common">Formosan gum</name>
    <dbReference type="NCBI Taxonomy" id="63359"/>
    <lineage>
        <taxon>Eukaryota</taxon>
        <taxon>Viridiplantae</taxon>
        <taxon>Streptophyta</taxon>
        <taxon>Embryophyta</taxon>
        <taxon>Tracheophyta</taxon>
        <taxon>Spermatophyta</taxon>
        <taxon>Magnoliopsida</taxon>
        <taxon>eudicotyledons</taxon>
        <taxon>Gunneridae</taxon>
        <taxon>Pentapetalae</taxon>
        <taxon>Saxifragales</taxon>
        <taxon>Altingiaceae</taxon>
        <taxon>Liquidambar</taxon>
    </lineage>
</organism>
<dbReference type="EMBL" id="JBBPBK010000005">
    <property type="protein sequence ID" value="KAK9284367.1"/>
    <property type="molecule type" value="Genomic_DNA"/>
</dbReference>
<dbReference type="Proteomes" id="UP001415857">
    <property type="component" value="Unassembled WGS sequence"/>
</dbReference>
<protein>
    <submittedName>
        <fullName evidence="1">Uncharacterized protein</fullName>
    </submittedName>
</protein>
<evidence type="ECO:0000313" key="2">
    <source>
        <dbReference type="Proteomes" id="UP001415857"/>
    </source>
</evidence>
<gene>
    <name evidence="1" type="ORF">L1049_023538</name>
</gene>
<evidence type="ECO:0000313" key="1">
    <source>
        <dbReference type="EMBL" id="KAK9284367.1"/>
    </source>
</evidence>